<dbReference type="PANTHER" id="PTHR12526">
    <property type="entry name" value="GLYCOSYLTRANSFERASE"/>
    <property type="match status" value="1"/>
</dbReference>
<keyword evidence="2" id="KW-0808">Transferase</keyword>
<dbReference type="AlphaFoldDB" id="A0A1I2A7U2"/>
<dbReference type="RefSeq" id="WP_093913269.1">
    <property type="nucleotide sequence ID" value="NZ_FONL01000005.1"/>
</dbReference>
<name>A0A1I2A7U2_9FIRM</name>
<gene>
    <name evidence="2" type="ORF">SAMN05216245_10588</name>
</gene>
<evidence type="ECO:0000259" key="1">
    <source>
        <dbReference type="Pfam" id="PF13439"/>
    </source>
</evidence>
<dbReference type="Proteomes" id="UP000198896">
    <property type="component" value="Unassembled WGS sequence"/>
</dbReference>
<dbReference type="InterPro" id="IPR028098">
    <property type="entry name" value="Glyco_trans_4-like_N"/>
</dbReference>
<dbReference type="Gene3D" id="3.40.50.2000">
    <property type="entry name" value="Glycogen Phosphorylase B"/>
    <property type="match status" value="2"/>
</dbReference>
<dbReference type="STRING" id="1123323.SAMN05216245_10588"/>
<proteinExistence type="predicted"/>
<accession>A0A1I2A7U2</accession>
<dbReference type="Pfam" id="PF13439">
    <property type="entry name" value="Glyco_transf_4"/>
    <property type="match status" value="1"/>
</dbReference>
<keyword evidence="3" id="KW-1185">Reference proteome</keyword>
<dbReference type="OrthoDB" id="9814612at2"/>
<organism evidence="2 3">
    <name type="scientific">Succiniclasticum ruminis DSM 9236</name>
    <dbReference type="NCBI Taxonomy" id="1123323"/>
    <lineage>
        <taxon>Bacteria</taxon>
        <taxon>Bacillati</taxon>
        <taxon>Bacillota</taxon>
        <taxon>Negativicutes</taxon>
        <taxon>Acidaminococcales</taxon>
        <taxon>Acidaminococcaceae</taxon>
        <taxon>Succiniclasticum</taxon>
    </lineage>
</organism>
<reference evidence="2 3" key="1">
    <citation type="submission" date="2016-10" db="EMBL/GenBank/DDBJ databases">
        <authorList>
            <person name="de Groot N.N."/>
        </authorList>
    </citation>
    <scope>NUCLEOTIDE SEQUENCE [LARGE SCALE GENOMIC DNA]</scope>
    <source>
        <strain evidence="2 3">DSM 9236</strain>
    </source>
</reference>
<dbReference type="CDD" id="cd03819">
    <property type="entry name" value="GT4_WavL-like"/>
    <property type="match status" value="1"/>
</dbReference>
<protein>
    <submittedName>
        <fullName evidence="2">Glycosyltransferase involved in cell wall bisynthesis</fullName>
    </submittedName>
</protein>
<dbReference type="SUPFAM" id="SSF53756">
    <property type="entry name" value="UDP-Glycosyltransferase/glycogen phosphorylase"/>
    <property type="match status" value="1"/>
</dbReference>
<evidence type="ECO:0000313" key="3">
    <source>
        <dbReference type="Proteomes" id="UP000198896"/>
    </source>
</evidence>
<dbReference type="EMBL" id="FONL01000005">
    <property type="protein sequence ID" value="SFE40105.1"/>
    <property type="molecule type" value="Genomic_DNA"/>
</dbReference>
<dbReference type="Pfam" id="PF13692">
    <property type="entry name" value="Glyco_trans_1_4"/>
    <property type="match status" value="1"/>
</dbReference>
<sequence length="333" mass="37170">MRILHIVPEFEQGGVERYVIELSEIQIAHGHQVFLATAGGKMESQLHPEVRVIHLPVHRKNPITGLYCTFCLARKHKEWDIVHAHSRVPAWICWWTAALTNMPWIMTAHSTYSLNAGLAPLKHAPGVICVSETVRKHLADYLPERTITLTNGIRKPSCSWEGKGFPEHPHFLFVGRLARPKGLDTALKALGGLKDRRWTLDVVGDGPQRAEWETLTAELGLQERVTFHGFCEDVDAWMAKSGCLLFTSFQEGMPLTVLEALAVGIPILASDMEQLLPLASGPLIPQRDVEAWRTNLAKFLDGGAASPLHADRLTTFEDVADQIEAFYREVLAN</sequence>
<evidence type="ECO:0000313" key="2">
    <source>
        <dbReference type="EMBL" id="SFE40105.1"/>
    </source>
</evidence>
<dbReference type="GO" id="GO:0016740">
    <property type="term" value="F:transferase activity"/>
    <property type="evidence" value="ECO:0007669"/>
    <property type="project" value="UniProtKB-KW"/>
</dbReference>
<feature type="domain" description="Glycosyltransferase subfamily 4-like N-terminal" evidence="1">
    <location>
        <begin position="13"/>
        <end position="153"/>
    </location>
</feature>